<proteinExistence type="predicted"/>
<name>A0A1H6CST9_9ACTN</name>
<evidence type="ECO:0000259" key="6">
    <source>
        <dbReference type="Pfam" id="PF00005"/>
    </source>
</evidence>
<evidence type="ECO:0000256" key="1">
    <source>
        <dbReference type="ARBA" id="ARBA00004202"/>
    </source>
</evidence>
<protein>
    <submittedName>
        <fullName evidence="7">ABC-2 type transport system ATP-binding protein</fullName>
    </submittedName>
</protein>
<dbReference type="Proteomes" id="UP000236732">
    <property type="component" value="Unassembled WGS sequence"/>
</dbReference>
<dbReference type="GO" id="GO:0005524">
    <property type="term" value="F:ATP binding"/>
    <property type="evidence" value="ECO:0007669"/>
    <property type="project" value="UniProtKB-KW"/>
</dbReference>
<sequence length="96" mass="10476">MTVIEINDLRKSYRGGQAVDGVSLTVEQGEIFGIAGPNGAGKTTTVECASGLRRRDGGTLRVLGLDPQRDRRELLQRIGVRPTVRSPRSCSSRRRP</sequence>
<comment type="subcellular location">
    <subcellularLocation>
        <location evidence="1">Cell membrane</location>
        <topology evidence="1">Peripheral membrane protein</topology>
    </subcellularLocation>
</comment>
<feature type="domain" description="ABC transporter" evidence="6">
    <location>
        <begin position="20"/>
        <end position="80"/>
    </location>
</feature>
<dbReference type="PANTHER" id="PTHR42711:SF16">
    <property type="entry name" value="ABC TRANSPORTER ATP-BINDING PROTEIN"/>
    <property type="match status" value="1"/>
</dbReference>
<gene>
    <name evidence="7" type="ORF">SAMN05444920_104298</name>
</gene>
<dbReference type="OrthoDB" id="9804819at2"/>
<evidence type="ECO:0000256" key="5">
    <source>
        <dbReference type="ARBA" id="ARBA00023251"/>
    </source>
</evidence>
<dbReference type="SUPFAM" id="SSF52540">
    <property type="entry name" value="P-loop containing nucleoside triphosphate hydrolases"/>
    <property type="match status" value="1"/>
</dbReference>
<accession>A0A1H6CST9</accession>
<organism evidence="7 8">
    <name type="scientific">Nonomuraea solani</name>
    <dbReference type="NCBI Taxonomy" id="1144553"/>
    <lineage>
        <taxon>Bacteria</taxon>
        <taxon>Bacillati</taxon>
        <taxon>Actinomycetota</taxon>
        <taxon>Actinomycetes</taxon>
        <taxon>Streptosporangiales</taxon>
        <taxon>Streptosporangiaceae</taxon>
        <taxon>Nonomuraea</taxon>
    </lineage>
</organism>
<dbReference type="Gene3D" id="3.40.50.300">
    <property type="entry name" value="P-loop containing nucleotide triphosphate hydrolases"/>
    <property type="match status" value="1"/>
</dbReference>
<dbReference type="InterPro" id="IPR027417">
    <property type="entry name" value="P-loop_NTPase"/>
</dbReference>
<dbReference type="InterPro" id="IPR050763">
    <property type="entry name" value="ABC_transporter_ATP-binding"/>
</dbReference>
<keyword evidence="5" id="KW-0046">Antibiotic resistance</keyword>
<keyword evidence="2" id="KW-0813">Transport</keyword>
<dbReference type="AlphaFoldDB" id="A0A1H6CST9"/>
<keyword evidence="3" id="KW-0547">Nucleotide-binding</keyword>
<dbReference type="GO" id="GO:0046677">
    <property type="term" value="P:response to antibiotic"/>
    <property type="evidence" value="ECO:0007669"/>
    <property type="project" value="UniProtKB-KW"/>
</dbReference>
<evidence type="ECO:0000256" key="2">
    <source>
        <dbReference type="ARBA" id="ARBA00022448"/>
    </source>
</evidence>
<evidence type="ECO:0000313" key="8">
    <source>
        <dbReference type="Proteomes" id="UP000236732"/>
    </source>
</evidence>
<reference evidence="7 8" key="1">
    <citation type="submission" date="2016-10" db="EMBL/GenBank/DDBJ databases">
        <authorList>
            <person name="de Groot N.N."/>
        </authorList>
    </citation>
    <scope>NUCLEOTIDE SEQUENCE [LARGE SCALE GENOMIC DNA]</scope>
    <source>
        <strain evidence="7 8">CGMCC 4.7037</strain>
    </source>
</reference>
<evidence type="ECO:0000256" key="3">
    <source>
        <dbReference type="ARBA" id="ARBA00022741"/>
    </source>
</evidence>
<dbReference type="RefSeq" id="WP_103956839.1">
    <property type="nucleotide sequence ID" value="NZ_FNVT01000004.1"/>
</dbReference>
<evidence type="ECO:0000313" key="7">
    <source>
        <dbReference type="EMBL" id="SEG75496.1"/>
    </source>
</evidence>
<keyword evidence="8" id="KW-1185">Reference proteome</keyword>
<dbReference type="GO" id="GO:0005886">
    <property type="term" value="C:plasma membrane"/>
    <property type="evidence" value="ECO:0007669"/>
    <property type="project" value="UniProtKB-SubCell"/>
</dbReference>
<evidence type="ECO:0000256" key="4">
    <source>
        <dbReference type="ARBA" id="ARBA00022840"/>
    </source>
</evidence>
<dbReference type="Pfam" id="PF00005">
    <property type="entry name" value="ABC_tran"/>
    <property type="match status" value="1"/>
</dbReference>
<keyword evidence="4 7" id="KW-0067">ATP-binding</keyword>
<dbReference type="GO" id="GO:0016887">
    <property type="term" value="F:ATP hydrolysis activity"/>
    <property type="evidence" value="ECO:0007669"/>
    <property type="project" value="InterPro"/>
</dbReference>
<dbReference type="PANTHER" id="PTHR42711">
    <property type="entry name" value="ABC TRANSPORTER ATP-BINDING PROTEIN"/>
    <property type="match status" value="1"/>
</dbReference>
<dbReference type="InterPro" id="IPR003439">
    <property type="entry name" value="ABC_transporter-like_ATP-bd"/>
</dbReference>
<dbReference type="EMBL" id="FNVT01000004">
    <property type="protein sequence ID" value="SEG75496.1"/>
    <property type="molecule type" value="Genomic_DNA"/>
</dbReference>